<reference evidence="1" key="1">
    <citation type="submission" date="2018-10" db="EMBL/GenBank/DDBJ databases">
        <title>Hidden diversity of soil giant viruses.</title>
        <authorList>
            <person name="Schulz F."/>
            <person name="Alteio L."/>
            <person name="Goudeau D."/>
            <person name="Ryan E.M."/>
            <person name="Malmstrom R.R."/>
            <person name="Blanchard J."/>
            <person name="Woyke T."/>
        </authorList>
    </citation>
    <scope>NUCLEOTIDE SEQUENCE</scope>
    <source>
        <strain evidence="1">HYV1</strain>
    </source>
</reference>
<organism evidence="1">
    <name type="scientific">Hyperionvirus sp</name>
    <dbReference type="NCBI Taxonomy" id="2487770"/>
    <lineage>
        <taxon>Viruses</taxon>
        <taxon>Varidnaviria</taxon>
        <taxon>Bamfordvirae</taxon>
        <taxon>Nucleocytoviricota</taxon>
        <taxon>Megaviricetes</taxon>
        <taxon>Imitervirales</taxon>
        <taxon>Mimiviridae</taxon>
        <taxon>Klosneuvirinae</taxon>
    </lineage>
</organism>
<dbReference type="Gene3D" id="3.30.470.30">
    <property type="entry name" value="DNA ligase/mRNA capping enzyme"/>
    <property type="match status" value="1"/>
</dbReference>
<dbReference type="EMBL" id="MK072435">
    <property type="protein sequence ID" value="AYV84907.1"/>
    <property type="molecule type" value="Genomic_DNA"/>
</dbReference>
<accession>A0A3G5ACM6</accession>
<gene>
    <name evidence="1" type="ORF">Hyperionvirus53_2</name>
</gene>
<protein>
    <submittedName>
        <fullName evidence="1">Uncharacterized protein</fullName>
    </submittedName>
</protein>
<proteinExistence type="predicted"/>
<evidence type="ECO:0000313" key="1">
    <source>
        <dbReference type="EMBL" id="AYV84907.1"/>
    </source>
</evidence>
<name>A0A3G5ACM6_9VIRU</name>
<sequence length="280" mass="32551">MPITVRLDNSIYDGTIFDGTLIHPQGNQNKLRTFVITDLFMFRGKNMTNDKIQYKIMNLVAYLKANMKEDKMNTLDLMVNKLFEPEQIDSLVKEHIPSMKNFNIKGVAFYPEISGTKLIFMLDNSQRDGKPMLRQKSPFQKEEQMTKYVPAQPVDKKSVRYVAKYDDEPVFATFEFKKTKDTDVYKIYLVETVVRDKKSILVSKKMGIAFVPTTDCSSMCREAFSQNPNSRILMKCRFINDKSKWQPISHDKTAKFPSNFSTIEEKLQMLEENCSDEDCD</sequence>